<dbReference type="RefSeq" id="WP_369726735.1">
    <property type="nucleotide sequence ID" value="NZ_CP165734.1"/>
</dbReference>
<accession>A0AB39XUJ0</accession>
<dbReference type="EMBL" id="CP165734">
    <property type="protein sequence ID" value="XDV61398.1"/>
    <property type="molecule type" value="Genomic_DNA"/>
</dbReference>
<evidence type="ECO:0000313" key="1">
    <source>
        <dbReference type="EMBL" id="XDV61398.1"/>
    </source>
</evidence>
<sequence length="91" mass="9985">MRPAGLAQIEAAKADGRWEGAYAPASQAEVPVDLQKALDNNPKASAFFATVNSRNRYAILYRIGNVKKAETRARKIAEFVAMLERGETIYG</sequence>
<gene>
    <name evidence="1" type="ORF">AB8Z38_04040</name>
</gene>
<name>A0AB39XUJ0_9BRAD</name>
<reference evidence="1" key="1">
    <citation type="submission" date="2024-08" db="EMBL/GenBank/DDBJ databases">
        <authorList>
            <person name="Chaddad Z."/>
            <person name="Lamrabet M."/>
            <person name="Bouhnik O."/>
            <person name="Alami S."/>
            <person name="Wipf D."/>
            <person name="Courty P.E."/>
            <person name="Missbah El Idrissi M."/>
        </authorList>
    </citation>
    <scope>NUCLEOTIDE SEQUENCE</scope>
    <source>
        <strain evidence="1">LLZ17</strain>
    </source>
</reference>
<organism evidence="1">
    <name type="scientific">Bradyrhizobium sp. LLZ17</name>
    <dbReference type="NCBI Taxonomy" id="3239388"/>
    <lineage>
        <taxon>Bacteria</taxon>
        <taxon>Pseudomonadati</taxon>
        <taxon>Pseudomonadota</taxon>
        <taxon>Alphaproteobacteria</taxon>
        <taxon>Hyphomicrobiales</taxon>
        <taxon>Nitrobacteraceae</taxon>
        <taxon>Bradyrhizobium</taxon>
    </lineage>
</organism>
<dbReference type="Pfam" id="PF13376">
    <property type="entry name" value="OmdA"/>
    <property type="match status" value="1"/>
</dbReference>
<protein>
    <submittedName>
        <fullName evidence="1">YdeI family protein</fullName>
    </submittedName>
</protein>
<dbReference type="AlphaFoldDB" id="A0AB39XUJ0"/>
<proteinExistence type="predicted"/>